<name>A0A562MT19_9SPHI</name>
<feature type="signal peptide" evidence="1">
    <location>
        <begin position="1"/>
        <end position="20"/>
    </location>
</feature>
<keyword evidence="1" id="KW-0732">Signal</keyword>
<dbReference type="GeneID" id="88830384"/>
<evidence type="ECO:0000313" key="3">
    <source>
        <dbReference type="Proteomes" id="UP000315908"/>
    </source>
</evidence>
<reference evidence="2 3" key="1">
    <citation type="journal article" date="2015" name="Stand. Genomic Sci.">
        <title>Genomic Encyclopedia of Bacterial and Archaeal Type Strains, Phase III: the genomes of soil and plant-associated and newly described type strains.</title>
        <authorList>
            <person name="Whitman W.B."/>
            <person name="Woyke T."/>
            <person name="Klenk H.P."/>
            <person name="Zhou Y."/>
            <person name="Lilburn T.G."/>
            <person name="Beck B.J."/>
            <person name="De Vos P."/>
            <person name="Vandamme P."/>
            <person name="Eisen J.A."/>
            <person name="Garrity G."/>
            <person name="Hugenholtz P."/>
            <person name="Kyrpides N.C."/>
        </authorList>
    </citation>
    <scope>NUCLEOTIDE SEQUENCE [LARGE SCALE GENOMIC DNA]</scope>
    <source>
        <strain evidence="2 3">CGMCC 1.6855</strain>
    </source>
</reference>
<dbReference type="AlphaFoldDB" id="A0A562MT19"/>
<dbReference type="OrthoDB" id="1493314at2"/>
<dbReference type="EMBL" id="VLKR01000004">
    <property type="protein sequence ID" value="TWI23026.1"/>
    <property type="molecule type" value="Genomic_DNA"/>
</dbReference>
<evidence type="ECO:0000256" key="1">
    <source>
        <dbReference type="SAM" id="SignalP"/>
    </source>
</evidence>
<organism evidence="2 3">
    <name type="scientific">Sphingobacterium siyangense</name>
    <dbReference type="NCBI Taxonomy" id="459529"/>
    <lineage>
        <taxon>Bacteria</taxon>
        <taxon>Pseudomonadati</taxon>
        <taxon>Bacteroidota</taxon>
        <taxon>Sphingobacteriia</taxon>
        <taxon>Sphingobacteriales</taxon>
        <taxon>Sphingobacteriaceae</taxon>
        <taxon>Sphingobacterium</taxon>
    </lineage>
</organism>
<proteinExistence type="predicted"/>
<feature type="chain" id="PRO_5022194442" evidence="1">
    <location>
        <begin position="21"/>
        <end position="251"/>
    </location>
</feature>
<gene>
    <name evidence="2" type="ORF">IQ31_01227</name>
</gene>
<accession>A0A562MT19</accession>
<sequence length="251" mass="29637">MIKVLLSALLYFSLVFSVFAQKASKPIFGTYGEYSTRLTLNLDSTFELIEADPIFPYTFESYTNRGDWEVKGDTVILNPHLEKRLPRVSVREKSVQKDNDSISVTINYYLETYEKNEMSSRTPFYFELLSIYINKKKNYRNIVHVPQYRHCMFSSRLRKQIVIDSTKTFNFPRQDVYKLGVYSYGFEKAIEIKVNNTQANHYEITVIQPVDKERMPRSKKVIIKRRQAYYYEWNGKISSGIFSLSPLERLN</sequence>
<dbReference type="Proteomes" id="UP000315908">
    <property type="component" value="Unassembled WGS sequence"/>
</dbReference>
<protein>
    <submittedName>
        <fullName evidence="2">Uncharacterized protein</fullName>
    </submittedName>
</protein>
<dbReference type="RefSeq" id="WP_145327425.1">
    <property type="nucleotide sequence ID" value="NZ_CP080574.1"/>
</dbReference>
<comment type="caution">
    <text evidence="2">The sequence shown here is derived from an EMBL/GenBank/DDBJ whole genome shotgun (WGS) entry which is preliminary data.</text>
</comment>
<evidence type="ECO:0000313" key="2">
    <source>
        <dbReference type="EMBL" id="TWI23026.1"/>
    </source>
</evidence>